<protein>
    <submittedName>
        <fullName evidence="1">Uncharacterized protein</fullName>
    </submittedName>
</protein>
<dbReference type="STRING" id="260086.SAMN05216207_10627"/>
<evidence type="ECO:0000313" key="2">
    <source>
        <dbReference type="Proteomes" id="UP000199614"/>
    </source>
</evidence>
<dbReference type="Proteomes" id="UP000199614">
    <property type="component" value="Unassembled WGS sequence"/>
</dbReference>
<accession>A0A1I5HC22</accession>
<organism evidence="1 2">
    <name type="scientific">Pseudonocardia ammonioxydans</name>
    <dbReference type="NCBI Taxonomy" id="260086"/>
    <lineage>
        <taxon>Bacteria</taxon>
        <taxon>Bacillati</taxon>
        <taxon>Actinomycetota</taxon>
        <taxon>Actinomycetes</taxon>
        <taxon>Pseudonocardiales</taxon>
        <taxon>Pseudonocardiaceae</taxon>
        <taxon>Pseudonocardia</taxon>
    </lineage>
</organism>
<evidence type="ECO:0000313" key="1">
    <source>
        <dbReference type="EMBL" id="SFO45878.1"/>
    </source>
</evidence>
<reference evidence="1 2" key="1">
    <citation type="submission" date="2016-10" db="EMBL/GenBank/DDBJ databases">
        <authorList>
            <person name="de Groot N.N."/>
        </authorList>
    </citation>
    <scope>NUCLEOTIDE SEQUENCE [LARGE SCALE GENOMIC DNA]</scope>
    <source>
        <strain evidence="1 2">CGMCC 4.1877</strain>
    </source>
</reference>
<gene>
    <name evidence="1" type="ORF">SAMN05216207_10627</name>
</gene>
<dbReference type="AlphaFoldDB" id="A0A1I5HC22"/>
<name>A0A1I5HC22_PSUAM</name>
<keyword evidence="2" id="KW-1185">Reference proteome</keyword>
<dbReference type="Gene3D" id="1.10.8.1060">
    <property type="entry name" value="Corynebacterium glutamicum thioredoxin-dependent arsenate reductase, N-terminal domain"/>
    <property type="match status" value="1"/>
</dbReference>
<proteinExistence type="predicted"/>
<sequence>MTRPSCAAATSTDSMQAVADEARAAAVRWGHSMPGTPPMACCDEATKRLCAEFGRSRTRATVSDTVAHSYWILRQGGAPEGALPELVERLARVHLVPGPLPS</sequence>
<dbReference type="EMBL" id="FOUY01000062">
    <property type="protein sequence ID" value="SFO45878.1"/>
    <property type="molecule type" value="Genomic_DNA"/>
</dbReference>